<dbReference type="Proteomes" id="UP000563601">
    <property type="component" value="Unassembled WGS sequence"/>
</dbReference>
<reference evidence="3 4" key="1">
    <citation type="submission" date="2020-01" db="EMBL/GenBank/DDBJ databases">
        <title>The possibility of degradation of plastic by Microbulbifer hydrolyticus IRE-31.</title>
        <authorList>
            <person name="Liu L."/>
        </authorList>
    </citation>
    <scope>NUCLEOTIDE SEQUENCE [LARGE SCALE GENOMIC DNA]</scope>
    <source>
        <strain evidence="3 4">IRE-31</strain>
    </source>
</reference>
<keyword evidence="1" id="KW-0812">Transmembrane</keyword>
<accession>A0A6P1T7R0</accession>
<proteinExistence type="predicted"/>
<reference evidence="2 5" key="2">
    <citation type="submission" date="2020-08" db="EMBL/GenBank/DDBJ databases">
        <title>Genomic Encyclopedia of Type Strains, Phase IV (KMG-IV): sequencing the most valuable type-strain genomes for metagenomic binning, comparative biology and taxonomic classification.</title>
        <authorList>
            <person name="Goeker M."/>
        </authorList>
    </citation>
    <scope>NUCLEOTIDE SEQUENCE [LARGE SCALE GENOMIC DNA]</scope>
    <source>
        <strain evidence="2 5">DSM 11525</strain>
    </source>
</reference>
<dbReference type="AlphaFoldDB" id="A0A6P1T7R0"/>
<evidence type="ECO:0000313" key="4">
    <source>
        <dbReference type="Proteomes" id="UP000464675"/>
    </source>
</evidence>
<evidence type="ECO:0000313" key="3">
    <source>
        <dbReference type="EMBL" id="QHQ38834.1"/>
    </source>
</evidence>
<organism evidence="2 5">
    <name type="scientific">Microbulbifer hydrolyticus</name>
    <dbReference type="NCBI Taxonomy" id="48074"/>
    <lineage>
        <taxon>Bacteria</taxon>
        <taxon>Pseudomonadati</taxon>
        <taxon>Pseudomonadota</taxon>
        <taxon>Gammaproteobacteria</taxon>
        <taxon>Cellvibrionales</taxon>
        <taxon>Microbulbiferaceae</taxon>
        <taxon>Microbulbifer</taxon>
    </lineage>
</organism>
<dbReference type="EMBL" id="CP047491">
    <property type="protein sequence ID" value="QHQ38834.1"/>
    <property type="molecule type" value="Genomic_DNA"/>
</dbReference>
<dbReference type="EMBL" id="JACHHR010000001">
    <property type="protein sequence ID" value="MBB5210712.1"/>
    <property type="molecule type" value="Genomic_DNA"/>
</dbReference>
<dbReference type="Proteomes" id="UP000464675">
    <property type="component" value="Chromosome"/>
</dbReference>
<evidence type="ECO:0000313" key="2">
    <source>
        <dbReference type="EMBL" id="MBB5210712.1"/>
    </source>
</evidence>
<sequence>MNKSIKRGVAVSCLLTLMLNLTACGYFLYPERKGQSGGRVDPVVVILDGAGLLFGILPGVVAFAVDFTNGTIYLPAGGSSAIDRHISAVDQDVNNEKAGALLEEGKPVIDQNGQAWIELPLEAVTGEKDVENTSMEQVRAALGELTGQQVAAADIVWLQDLAALSQARAAQQATAAR</sequence>
<protein>
    <submittedName>
        <fullName evidence="2">Uncharacterized protein</fullName>
    </submittedName>
</protein>
<keyword evidence="1" id="KW-0472">Membrane</keyword>
<evidence type="ECO:0000313" key="5">
    <source>
        <dbReference type="Proteomes" id="UP000563601"/>
    </source>
</evidence>
<keyword evidence="1" id="KW-1133">Transmembrane helix</keyword>
<keyword evidence="4" id="KW-1185">Reference proteome</keyword>
<dbReference type="RefSeq" id="WP_161858162.1">
    <property type="nucleotide sequence ID" value="NZ_CP047491.1"/>
</dbReference>
<dbReference type="OrthoDB" id="6105601at2"/>
<gene>
    <name evidence="3" type="ORF">GTQ55_07445</name>
    <name evidence="2" type="ORF">HNQ53_000900</name>
</gene>
<evidence type="ECO:0000256" key="1">
    <source>
        <dbReference type="SAM" id="Phobius"/>
    </source>
</evidence>
<feature type="transmembrane region" description="Helical" evidence="1">
    <location>
        <begin position="43"/>
        <end position="65"/>
    </location>
</feature>
<name>A0A6P1T7R0_9GAMM</name>